<dbReference type="AlphaFoldDB" id="Q2T3D9"/>
<organism evidence="1 2">
    <name type="scientific">Burkholderia thailandensis (strain ATCC 700388 / DSM 13276 / CCUG 48851 / CIP 106301 / E264)</name>
    <dbReference type="NCBI Taxonomy" id="271848"/>
    <lineage>
        <taxon>Bacteria</taxon>
        <taxon>Pseudomonadati</taxon>
        <taxon>Pseudomonadota</taxon>
        <taxon>Betaproteobacteria</taxon>
        <taxon>Burkholderiales</taxon>
        <taxon>Burkholderiaceae</taxon>
        <taxon>Burkholderia</taxon>
        <taxon>pseudomallei group</taxon>
    </lineage>
</organism>
<gene>
    <name evidence="1" type="ordered locus">BTH_II2122</name>
</gene>
<reference evidence="1 2" key="1">
    <citation type="journal article" date="2005" name="BMC Genomics">
        <title>Bacterial genome adaptation to niches: divergence of the potential virulence genes in three Burkholderia species of different survival strategies.</title>
        <authorList>
            <person name="Kim H.S."/>
            <person name="Schell M.A."/>
            <person name="Yu Y."/>
            <person name="Ulrich R.L."/>
            <person name="Sarria S.H."/>
            <person name="Nierman W.C."/>
            <person name="DeShazer D."/>
        </authorList>
    </citation>
    <scope>NUCLEOTIDE SEQUENCE [LARGE SCALE GENOMIC DNA]</scope>
    <source>
        <strain evidence="2">ATCC 700388 / DSM 13276 / CCUG 48851 / CIP 106301 / E264</strain>
    </source>
</reference>
<accession>Q2T3D9</accession>
<proteinExistence type="predicted"/>
<sequence length="51" mass="5766">MRWFGGVRAKYQDIHAVVHVHVRSSVALAYGRHTPGSDLPLFHPCVSESRH</sequence>
<dbReference type="HOGENOM" id="CLU_3096634_0_0_4"/>
<dbReference type="EMBL" id="CP000085">
    <property type="protein sequence ID" value="ABC36176.1"/>
    <property type="molecule type" value="Genomic_DNA"/>
</dbReference>
<keyword evidence="2" id="KW-1185">Reference proteome</keyword>
<evidence type="ECO:0000313" key="2">
    <source>
        <dbReference type="Proteomes" id="UP000001930"/>
    </source>
</evidence>
<name>Q2T3D9_BURTA</name>
<dbReference type="Proteomes" id="UP000001930">
    <property type="component" value="Chromosome II"/>
</dbReference>
<protein>
    <submittedName>
        <fullName evidence="1">Uncharacterized protein</fullName>
    </submittedName>
</protein>
<evidence type="ECO:0000313" key="1">
    <source>
        <dbReference type="EMBL" id="ABC36176.1"/>
    </source>
</evidence>
<dbReference type="KEGG" id="bte:BTH_II2122"/>